<evidence type="ECO:0008006" key="3">
    <source>
        <dbReference type="Google" id="ProtNLM"/>
    </source>
</evidence>
<gene>
    <name evidence="1" type="ORF">R3P38DRAFT_2577070</name>
</gene>
<accession>A0AAV9ZI24</accession>
<keyword evidence="2" id="KW-1185">Reference proteome</keyword>
<dbReference type="AlphaFoldDB" id="A0AAV9ZI24"/>
<comment type="caution">
    <text evidence="1">The sequence shown here is derived from an EMBL/GenBank/DDBJ whole genome shotgun (WGS) entry which is preliminary data.</text>
</comment>
<sequence length="374" mass="43201">MPSPLPWDPAIYLEIGRCCNLWDLLELLCVSSELNVLLRHYLYRHIGVRYSADKLVDTLAKKRCLWPIVRSLFFEKPGRIRLGQWERVLPKLCNLEILSISAGIPLPLELVYLSRFRLTHFAAECDVQGTWIKLIASQPWLQELRFNRTFLGPVPAANKLPLLVALKARPIDCARFAEIHELYHIWFYTGDGLATDNLTFASLYRLSHSPSRLATLRISCYDFLAIVGTTPHLLTQLRHLVLDEDLTWSEFTLGETAIGLKDSTWARVALSLNSDFQTLQGILLVCDQKTRGRAHRRRLERLDAWDFAEILYYNSGARPVRAFRFYAHDGYAFWTGLGTPARQQGYYDYPDDPWMVISPPRYFGDDEYAHLFGF</sequence>
<proteinExistence type="predicted"/>
<evidence type="ECO:0000313" key="1">
    <source>
        <dbReference type="EMBL" id="KAK6984035.1"/>
    </source>
</evidence>
<reference evidence="1 2" key="1">
    <citation type="journal article" date="2024" name="J Genomics">
        <title>Draft genome sequencing and assembly of Favolaschia claudopus CIRM-BRFM 2984 isolated from oak limbs.</title>
        <authorList>
            <person name="Navarro D."/>
            <person name="Drula E."/>
            <person name="Chaduli D."/>
            <person name="Cazenave R."/>
            <person name="Ahrendt S."/>
            <person name="Wang J."/>
            <person name="Lipzen A."/>
            <person name="Daum C."/>
            <person name="Barry K."/>
            <person name="Grigoriev I.V."/>
            <person name="Favel A."/>
            <person name="Rosso M.N."/>
            <person name="Martin F."/>
        </authorList>
    </citation>
    <scope>NUCLEOTIDE SEQUENCE [LARGE SCALE GENOMIC DNA]</scope>
    <source>
        <strain evidence="1 2">CIRM-BRFM 2984</strain>
    </source>
</reference>
<dbReference type="Proteomes" id="UP001362999">
    <property type="component" value="Unassembled WGS sequence"/>
</dbReference>
<name>A0AAV9ZI24_9AGAR</name>
<protein>
    <recommendedName>
        <fullName evidence="3">F-box domain-containing protein</fullName>
    </recommendedName>
</protein>
<organism evidence="1 2">
    <name type="scientific">Favolaschia claudopus</name>
    <dbReference type="NCBI Taxonomy" id="2862362"/>
    <lineage>
        <taxon>Eukaryota</taxon>
        <taxon>Fungi</taxon>
        <taxon>Dikarya</taxon>
        <taxon>Basidiomycota</taxon>
        <taxon>Agaricomycotina</taxon>
        <taxon>Agaricomycetes</taxon>
        <taxon>Agaricomycetidae</taxon>
        <taxon>Agaricales</taxon>
        <taxon>Marasmiineae</taxon>
        <taxon>Mycenaceae</taxon>
        <taxon>Favolaschia</taxon>
    </lineage>
</organism>
<dbReference type="EMBL" id="JAWWNJ010000143">
    <property type="protein sequence ID" value="KAK6984035.1"/>
    <property type="molecule type" value="Genomic_DNA"/>
</dbReference>
<evidence type="ECO:0000313" key="2">
    <source>
        <dbReference type="Proteomes" id="UP001362999"/>
    </source>
</evidence>